<name>A0A2A3YJI1_9MICO</name>
<protein>
    <submittedName>
        <fullName evidence="2">Uncharacterized protein</fullName>
    </submittedName>
</protein>
<dbReference type="InterPro" id="IPR006311">
    <property type="entry name" value="TAT_signal"/>
</dbReference>
<evidence type="ECO:0000313" key="2">
    <source>
        <dbReference type="EMBL" id="PCC39255.1"/>
    </source>
</evidence>
<evidence type="ECO:0000313" key="3">
    <source>
        <dbReference type="Proteomes" id="UP000218598"/>
    </source>
</evidence>
<gene>
    <name evidence="2" type="ORF">CIK66_10310</name>
</gene>
<feature type="signal peptide" evidence="1">
    <location>
        <begin position="1"/>
        <end position="36"/>
    </location>
</feature>
<proteinExistence type="predicted"/>
<keyword evidence="1" id="KW-0732">Signal</keyword>
<comment type="caution">
    <text evidence="2">The sequence shown here is derived from an EMBL/GenBank/DDBJ whole genome shotgun (WGS) entry which is preliminary data.</text>
</comment>
<dbReference type="AlphaFoldDB" id="A0A2A3YJI1"/>
<evidence type="ECO:0000256" key="1">
    <source>
        <dbReference type="SAM" id="SignalP"/>
    </source>
</evidence>
<dbReference type="Proteomes" id="UP000218598">
    <property type="component" value="Unassembled WGS sequence"/>
</dbReference>
<organism evidence="2 3">
    <name type="scientific">Brachybacterium alimentarium</name>
    <dbReference type="NCBI Taxonomy" id="47845"/>
    <lineage>
        <taxon>Bacteria</taxon>
        <taxon>Bacillati</taxon>
        <taxon>Actinomycetota</taxon>
        <taxon>Actinomycetes</taxon>
        <taxon>Micrococcales</taxon>
        <taxon>Dermabacteraceae</taxon>
        <taxon>Brachybacterium</taxon>
    </lineage>
</organism>
<feature type="chain" id="PRO_5012042597" evidence="1">
    <location>
        <begin position="37"/>
        <end position="200"/>
    </location>
</feature>
<dbReference type="RefSeq" id="WP_096163510.1">
    <property type="nucleotide sequence ID" value="NZ_BAAAIQ010000009.1"/>
</dbReference>
<reference evidence="2 3" key="1">
    <citation type="journal article" date="2017" name="Elife">
        <title>Extensive horizontal gene transfer in cheese-associated bacteria.</title>
        <authorList>
            <person name="Bonham K.S."/>
            <person name="Wolfe B.E."/>
            <person name="Dutton R.J."/>
        </authorList>
    </citation>
    <scope>NUCLEOTIDE SEQUENCE [LARGE SCALE GENOMIC DNA]</scope>
    <source>
        <strain evidence="2 3">341_9</strain>
    </source>
</reference>
<keyword evidence="3" id="KW-1185">Reference proteome</keyword>
<dbReference type="EMBL" id="NRGR01000016">
    <property type="protein sequence ID" value="PCC39255.1"/>
    <property type="molecule type" value="Genomic_DNA"/>
</dbReference>
<sequence length="200" mass="21802">MADTLTSPLSRRRLFIAGALGLASVASLSTIAPASAADKDWTEEFLTRSETREGFVVDDMDDWQIENAKFLIAAVKGHDLGKDAATIVLITAIVEAWLYNYEPAVDADSGGLFQQRPSMGWGTYDEVRHKKRAVDAFLGLGDHSSAPGLLQAVPDYDDWEPGAAAQAVQASAHPERYAEQVAAAQLIWERYADDVEPYTD</sequence>
<dbReference type="GeneID" id="95326123"/>
<dbReference type="PROSITE" id="PS51318">
    <property type="entry name" value="TAT"/>
    <property type="match status" value="1"/>
</dbReference>
<dbReference type="OrthoDB" id="5171895at2"/>
<accession>A0A2A3YJI1</accession>